<dbReference type="PROSITE" id="PS51918">
    <property type="entry name" value="RADICAL_SAM"/>
    <property type="match status" value="1"/>
</dbReference>
<feature type="binding site" evidence="9">
    <location>
        <position position="91"/>
    </location>
    <ligand>
        <name>[4Fe-4S] cluster</name>
        <dbReference type="ChEBI" id="CHEBI:49883"/>
        <label>2</label>
        <note>4Fe-4S-S-AdoMet</note>
    </ligand>
</feature>
<feature type="binding site" evidence="9">
    <location>
        <position position="95"/>
    </location>
    <ligand>
        <name>[4Fe-4S] cluster</name>
        <dbReference type="ChEBI" id="CHEBI:49883"/>
        <label>2</label>
        <note>4Fe-4S-S-AdoMet</note>
    </ligand>
</feature>
<feature type="binding site" evidence="9">
    <location>
        <position position="65"/>
    </location>
    <ligand>
        <name>[4Fe-4S] cluster</name>
        <dbReference type="ChEBI" id="CHEBI:49883"/>
        <label>1</label>
    </ligand>
</feature>
<keyword evidence="6 9" id="KW-0408">Iron</keyword>
<keyword evidence="3 9" id="KW-0808">Transferase</keyword>
<keyword evidence="2 9" id="KW-0963">Cytoplasm</keyword>
<feature type="domain" description="Radical SAM core" evidence="10">
    <location>
        <begin position="77"/>
        <end position="293"/>
    </location>
</feature>
<keyword evidence="4 9" id="KW-0949">S-adenosyl-L-methionine</keyword>
<dbReference type="AlphaFoldDB" id="A0A4D6Y1C1"/>
<dbReference type="SUPFAM" id="SSF102114">
    <property type="entry name" value="Radical SAM enzymes"/>
    <property type="match status" value="1"/>
</dbReference>
<proteinExistence type="inferred from homology"/>
<dbReference type="UniPathway" id="UPA00538">
    <property type="reaction ID" value="UER00593"/>
</dbReference>
<evidence type="ECO:0000256" key="4">
    <source>
        <dbReference type="ARBA" id="ARBA00022691"/>
    </source>
</evidence>
<sequence>MKKNKDVLLKNKTSEKLNFVTTKKNCNITEKIKKPSWIKIKIPVNTSRIYQIKNALRKNNLHSVCEEAHCPNLSECFNNGTATFMILGSTCTRNCPFCAVSHGRPNPVNIEEPKKLSDTIFDMGINYVVITSVVRDDLYDGGAQHFVNCIQAIRNRNTVKIEILVPDFRGRIELILNIFNNALPDVFNHNIENVPRMYKKIRPGANYKKSLLLLESFKKKYLHIPTKSGLMLGIGEKDVEIIQVMRDLYSSGVTLLTIGQYLQPSVYHLPVKRYISISEFENLKKEALSIGFTNAFCGPFVRSSYHASFQSHLSMKK</sequence>
<comment type="pathway">
    <text evidence="9">Protein modification; protein lipoylation via endogenous pathway; protein N(6)-(lipoyl)lysine from octanoyl-[acyl-carrier-protein]: step 2/2.</text>
</comment>
<evidence type="ECO:0000256" key="1">
    <source>
        <dbReference type="ARBA" id="ARBA00022485"/>
    </source>
</evidence>
<dbReference type="InterPro" id="IPR003698">
    <property type="entry name" value="Lipoyl_synth"/>
</dbReference>
<dbReference type="HAMAP" id="MF_00206">
    <property type="entry name" value="Lipoyl_synth"/>
    <property type="match status" value="1"/>
</dbReference>
<dbReference type="InterPro" id="IPR006638">
    <property type="entry name" value="Elp3/MiaA/NifB-like_rSAM"/>
</dbReference>
<dbReference type="EMBL" id="CP034867">
    <property type="protein sequence ID" value="QCI22717.1"/>
    <property type="molecule type" value="Genomic_DNA"/>
</dbReference>
<evidence type="ECO:0000313" key="11">
    <source>
        <dbReference type="EMBL" id="QCI22717.1"/>
    </source>
</evidence>
<reference evidence="11 12" key="1">
    <citation type="submission" date="2018-12" db="EMBL/GenBank/DDBJ databases">
        <authorList>
            <person name="Chong R.A."/>
        </authorList>
    </citation>
    <scope>NUCLEOTIDE SEQUENCE [LARGE SCALE GENOMIC DNA]</scope>
    <source>
        <strain evidence="11 12">Mga</strain>
    </source>
</reference>
<evidence type="ECO:0000256" key="2">
    <source>
        <dbReference type="ARBA" id="ARBA00022490"/>
    </source>
</evidence>
<dbReference type="GO" id="GO:0009249">
    <property type="term" value="P:protein lipoylation"/>
    <property type="evidence" value="ECO:0007669"/>
    <property type="project" value="UniProtKB-UniRule"/>
</dbReference>
<evidence type="ECO:0000313" key="12">
    <source>
        <dbReference type="Proteomes" id="UP000298716"/>
    </source>
</evidence>
<dbReference type="PIRSF" id="PIRSF005963">
    <property type="entry name" value="Lipoyl_synth"/>
    <property type="match status" value="1"/>
</dbReference>
<organism evidence="11 12">
    <name type="scientific">Buchnera aphidicola</name>
    <name type="common">Macrosiphum gaurae</name>
    <dbReference type="NCBI Taxonomy" id="2315801"/>
    <lineage>
        <taxon>Bacteria</taxon>
        <taxon>Pseudomonadati</taxon>
        <taxon>Pseudomonadota</taxon>
        <taxon>Gammaproteobacteria</taxon>
        <taxon>Enterobacterales</taxon>
        <taxon>Erwiniaceae</taxon>
        <taxon>Buchnera</taxon>
    </lineage>
</organism>
<dbReference type="SMART" id="SM00729">
    <property type="entry name" value="Elp3"/>
    <property type="match status" value="1"/>
</dbReference>
<dbReference type="Pfam" id="PF16881">
    <property type="entry name" value="LIAS_N"/>
    <property type="match status" value="1"/>
</dbReference>
<name>A0A4D6Y1C1_9GAMM</name>
<keyword evidence="5 9" id="KW-0479">Metal-binding</keyword>
<accession>A0A4D6Y1C1</accession>
<feature type="binding site" evidence="9">
    <location>
        <position position="98"/>
    </location>
    <ligand>
        <name>[4Fe-4S] cluster</name>
        <dbReference type="ChEBI" id="CHEBI:49883"/>
        <label>2</label>
        <note>4Fe-4S-S-AdoMet</note>
    </ligand>
</feature>
<evidence type="ECO:0000256" key="5">
    <source>
        <dbReference type="ARBA" id="ARBA00022723"/>
    </source>
</evidence>
<keyword evidence="1 9" id="KW-0004">4Fe-4S</keyword>
<dbReference type="RefSeq" id="WP_158354821.1">
    <property type="nucleotide sequence ID" value="NZ_CP034867.1"/>
</dbReference>
<dbReference type="InterPro" id="IPR031691">
    <property type="entry name" value="LIAS_N"/>
</dbReference>
<dbReference type="GO" id="GO:0051539">
    <property type="term" value="F:4 iron, 4 sulfur cluster binding"/>
    <property type="evidence" value="ECO:0007669"/>
    <property type="project" value="UniProtKB-UniRule"/>
</dbReference>
<dbReference type="InterPro" id="IPR058240">
    <property type="entry name" value="rSAM_sf"/>
</dbReference>
<dbReference type="GO" id="GO:0016992">
    <property type="term" value="F:lipoate synthase activity"/>
    <property type="evidence" value="ECO:0007669"/>
    <property type="project" value="UniProtKB-UniRule"/>
</dbReference>
<dbReference type="SFLD" id="SFLDS00029">
    <property type="entry name" value="Radical_SAM"/>
    <property type="match status" value="1"/>
</dbReference>
<dbReference type="SFLD" id="SFLDG01058">
    <property type="entry name" value="lipoyl_synthase_like"/>
    <property type="match status" value="1"/>
</dbReference>
<dbReference type="NCBIfam" id="NF009544">
    <property type="entry name" value="PRK12928.1"/>
    <property type="match status" value="1"/>
</dbReference>
<dbReference type="Proteomes" id="UP000298716">
    <property type="component" value="Chromosome"/>
</dbReference>
<dbReference type="NCBIfam" id="NF004019">
    <property type="entry name" value="PRK05481.1"/>
    <property type="match status" value="1"/>
</dbReference>
<dbReference type="SFLD" id="SFLDF00271">
    <property type="entry name" value="lipoyl_synthase"/>
    <property type="match status" value="1"/>
</dbReference>
<comment type="cofactor">
    <cofactor evidence="9">
        <name>[4Fe-4S] cluster</name>
        <dbReference type="ChEBI" id="CHEBI:49883"/>
    </cofactor>
    <text evidence="9">Binds 2 [4Fe-4S] clusters per subunit. One cluster is coordinated with 3 cysteines and an exchangeable S-adenosyl-L-methionine.</text>
</comment>
<feature type="binding site" evidence="9">
    <location>
        <position position="304"/>
    </location>
    <ligand>
        <name>[4Fe-4S] cluster</name>
        <dbReference type="ChEBI" id="CHEBI:49883"/>
        <label>1</label>
    </ligand>
</feature>
<dbReference type="GO" id="GO:0046872">
    <property type="term" value="F:metal ion binding"/>
    <property type="evidence" value="ECO:0007669"/>
    <property type="project" value="UniProtKB-KW"/>
</dbReference>
<evidence type="ECO:0000256" key="3">
    <source>
        <dbReference type="ARBA" id="ARBA00022679"/>
    </source>
</evidence>
<protein>
    <recommendedName>
        <fullName evidence="9">Lipoyl synthase</fullName>
        <ecNumber evidence="9">2.8.1.8</ecNumber>
    </recommendedName>
    <alternativeName>
        <fullName evidence="9">Lip-syn</fullName>
        <shortName evidence="9">LS</shortName>
    </alternativeName>
    <alternativeName>
        <fullName evidence="9">Lipoate synthase</fullName>
    </alternativeName>
    <alternativeName>
        <fullName evidence="9">Lipoic acid synthase</fullName>
    </alternativeName>
    <alternativeName>
        <fullName evidence="9">Sulfur insertion protein LipA</fullName>
    </alternativeName>
</protein>
<evidence type="ECO:0000256" key="9">
    <source>
        <dbReference type="HAMAP-Rule" id="MF_00206"/>
    </source>
</evidence>
<dbReference type="PANTHER" id="PTHR10949:SF0">
    <property type="entry name" value="LIPOYL SYNTHASE, MITOCHONDRIAL"/>
    <property type="match status" value="1"/>
</dbReference>
<dbReference type="InterPro" id="IPR007197">
    <property type="entry name" value="rSAM"/>
</dbReference>
<dbReference type="NCBIfam" id="TIGR00510">
    <property type="entry name" value="lipA"/>
    <property type="match status" value="1"/>
</dbReference>
<dbReference type="Gene3D" id="3.20.20.70">
    <property type="entry name" value="Aldolase class I"/>
    <property type="match status" value="1"/>
</dbReference>
<evidence type="ECO:0000256" key="7">
    <source>
        <dbReference type="ARBA" id="ARBA00023014"/>
    </source>
</evidence>
<comment type="catalytic activity">
    <reaction evidence="8 9">
        <text>[[Fe-S] cluster scaffold protein carrying a second [4Fe-4S](2+) cluster] + N(6)-octanoyl-L-lysyl-[protein] + 2 oxidized [2Fe-2S]-[ferredoxin] + 2 S-adenosyl-L-methionine + 4 H(+) = [[Fe-S] cluster scaffold protein] + N(6)-[(R)-dihydrolipoyl]-L-lysyl-[protein] + 4 Fe(3+) + 2 hydrogen sulfide + 2 5'-deoxyadenosine + 2 L-methionine + 2 reduced [2Fe-2S]-[ferredoxin]</text>
        <dbReference type="Rhea" id="RHEA:16585"/>
        <dbReference type="Rhea" id="RHEA-COMP:9928"/>
        <dbReference type="Rhea" id="RHEA-COMP:10000"/>
        <dbReference type="Rhea" id="RHEA-COMP:10001"/>
        <dbReference type="Rhea" id="RHEA-COMP:10475"/>
        <dbReference type="Rhea" id="RHEA-COMP:14568"/>
        <dbReference type="Rhea" id="RHEA-COMP:14569"/>
        <dbReference type="ChEBI" id="CHEBI:15378"/>
        <dbReference type="ChEBI" id="CHEBI:17319"/>
        <dbReference type="ChEBI" id="CHEBI:29034"/>
        <dbReference type="ChEBI" id="CHEBI:29919"/>
        <dbReference type="ChEBI" id="CHEBI:33722"/>
        <dbReference type="ChEBI" id="CHEBI:33737"/>
        <dbReference type="ChEBI" id="CHEBI:33738"/>
        <dbReference type="ChEBI" id="CHEBI:57844"/>
        <dbReference type="ChEBI" id="CHEBI:59789"/>
        <dbReference type="ChEBI" id="CHEBI:78809"/>
        <dbReference type="ChEBI" id="CHEBI:83100"/>
        <dbReference type="EC" id="2.8.1.8"/>
    </reaction>
</comment>
<dbReference type="GO" id="GO:0005737">
    <property type="term" value="C:cytoplasm"/>
    <property type="evidence" value="ECO:0007669"/>
    <property type="project" value="UniProtKB-SubCell"/>
</dbReference>
<feature type="binding site" evidence="9">
    <location>
        <position position="70"/>
    </location>
    <ligand>
        <name>[4Fe-4S] cluster</name>
        <dbReference type="ChEBI" id="CHEBI:49883"/>
        <label>1</label>
    </ligand>
</feature>
<evidence type="ECO:0000256" key="6">
    <source>
        <dbReference type="ARBA" id="ARBA00023004"/>
    </source>
</evidence>
<dbReference type="EC" id="2.8.1.8" evidence="9"/>
<comment type="similarity">
    <text evidence="9">Belongs to the radical SAM superfamily. Lipoyl synthase family.</text>
</comment>
<feature type="binding site" evidence="9">
    <location>
        <position position="76"/>
    </location>
    <ligand>
        <name>[4Fe-4S] cluster</name>
        <dbReference type="ChEBI" id="CHEBI:49883"/>
        <label>1</label>
    </ligand>
</feature>
<evidence type="ECO:0000259" key="10">
    <source>
        <dbReference type="PROSITE" id="PS51918"/>
    </source>
</evidence>
<dbReference type="Pfam" id="PF04055">
    <property type="entry name" value="Radical_SAM"/>
    <property type="match status" value="1"/>
</dbReference>
<comment type="function">
    <text evidence="9">Catalyzes the radical-mediated insertion of two sulfur atoms into the C-6 and C-8 positions of the octanoyl moiety bound to the lipoyl domains of lipoate-dependent enzymes, thereby converting the octanoylated domains into lipoylated derivatives.</text>
</comment>
<reference evidence="11 12" key="2">
    <citation type="submission" date="2019-05" db="EMBL/GenBank/DDBJ databases">
        <title>Genome evolution of the obligate endosymbiont Buchnera aphidicola.</title>
        <authorList>
            <person name="Moran N.A."/>
        </authorList>
    </citation>
    <scope>NUCLEOTIDE SEQUENCE [LARGE SCALE GENOMIC DNA]</scope>
    <source>
        <strain evidence="11 12">Mga</strain>
    </source>
</reference>
<gene>
    <name evidence="9 11" type="primary">lipA</name>
    <name evidence="11" type="ORF">D9V72_01365</name>
</gene>
<dbReference type="PANTHER" id="PTHR10949">
    <property type="entry name" value="LIPOYL SYNTHASE"/>
    <property type="match status" value="1"/>
</dbReference>
<dbReference type="OrthoDB" id="9787898at2"/>
<comment type="subcellular location">
    <subcellularLocation>
        <location evidence="9">Cytoplasm</location>
    </subcellularLocation>
</comment>
<dbReference type="InterPro" id="IPR013785">
    <property type="entry name" value="Aldolase_TIM"/>
</dbReference>
<keyword evidence="7 9" id="KW-0411">Iron-sulfur</keyword>
<dbReference type="FunFam" id="3.20.20.70:FF:000040">
    <property type="entry name" value="Lipoyl synthase"/>
    <property type="match status" value="1"/>
</dbReference>
<evidence type="ECO:0000256" key="8">
    <source>
        <dbReference type="ARBA" id="ARBA00047326"/>
    </source>
</evidence>